<reference evidence="2" key="1">
    <citation type="journal article" date="2003" name="Arch. Virol.">
        <title>Characterization of a distinct carlavirus isolated from Verbena.</title>
        <authorList>
            <person name="Cohen J."/>
            <person name="Zeidan M."/>
            <person name="Feigelson L."/>
            <person name="Maslenin L."/>
            <person name="Rosner A."/>
            <person name="Gera A."/>
        </authorList>
    </citation>
    <scope>NUCLEOTIDE SEQUENCE</scope>
</reference>
<dbReference type="InterPro" id="IPR027351">
    <property type="entry name" value="(+)RNA_virus_helicase_core_dom"/>
</dbReference>
<sequence>MDIVVNKAQSFGFQRLSSKLDLPIVLHSVPGAGKSSLIRELIKLDSRFEAYTFGEPDRPSVSGYWIRPHTELNQRDKFILIDEYTAGINLDFAYAVFGDPLQSNNRQVKRAHFVCKESRRFGKATAQLLQQFGFDVHSSGDDVVNITDALTVDPKGVIVYYEDEVKCLLDYNRVEAKHVREIRGKTFEEVTFITASNDLGSDPVAAFQCLTRHKVALNIFCPDATYRPA</sequence>
<protein>
    <submittedName>
        <fullName evidence="2">25.8 kDa protein</fullName>
    </submittedName>
</protein>
<proteinExistence type="predicted"/>
<dbReference type="Pfam" id="PF01443">
    <property type="entry name" value="Viral_helicase1"/>
    <property type="match status" value="1"/>
</dbReference>
<dbReference type="SUPFAM" id="SSF52540">
    <property type="entry name" value="P-loop containing nucleoside triphosphate hydrolases"/>
    <property type="match status" value="1"/>
</dbReference>
<organism evidence="2">
    <name type="scientific">Verbena latent virus</name>
    <dbReference type="NCBI Taxonomy" id="134374"/>
    <lineage>
        <taxon>Viruses</taxon>
        <taxon>Riboviria</taxon>
        <taxon>Orthornavirae</taxon>
        <taxon>Kitrinoviricota</taxon>
        <taxon>Alsuviricetes</taxon>
        <taxon>Tymovirales</taxon>
        <taxon>Betaflexiviridae</taxon>
        <taxon>Quinvirinae</taxon>
        <taxon>Carlavirus</taxon>
        <taxon>Carlavirus latensverbenae</taxon>
    </lineage>
</organism>
<evidence type="ECO:0000259" key="1">
    <source>
        <dbReference type="PROSITE" id="PS51657"/>
    </source>
</evidence>
<dbReference type="PROSITE" id="PS51657">
    <property type="entry name" value="PSRV_HELICASE"/>
    <property type="match status" value="1"/>
</dbReference>
<accession>Q80AZ6</accession>
<dbReference type="InterPro" id="IPR027417">
    <property type="entry name" value="P-loop_NTPase"/>
</dbReference>
<evidence type="ECO:0000313" key="2">
    <source>
        <dbReference type="EMBL" id="AAO33934.1"/>
    </source>
</evidence>
<dbReference type="GO" id="GO:0005524">
    <property type="term" value="F:ATP binding"/>
    <property type="evidence" value="ECO:0007669"/>
    <property type="project" value="InterPro"/>
</dbReference>
<dbReference type="EMBL" id="AF271218">
    <property type="protein sequence ID" value="AAO33934.1"/>
    <property type="molecule type" value="Genomic_RNA"/>
</dbReference>
<feature type="domain" description="(+)RNA virus helicase C-terminal" evidence="1">
    <location>
        <begin position="1"/>
        <end position="229"/>
    </location>
</feature>
<name>Q80AZ6_9VIRU</name>